<protein>
    <recommendedName>
        <fullName evidence="3">Membrane or secreted protein</fullName>
    </recommendedName>
</protein>
<sequence>MKKFFVLTVLFALPMVAYLFFSSGVNNFAKLPVLTRNIADLNNFTTLDGKPVQLRHKITILSFYGSNVEKMEGNAFNLNEKIYDKNFEFQDLQFVVLAENGTQLQARALLEEISTTIDTKKWNFAFGTKADIQRVFNSLKSSYKLDNDFSSPYVFIIDKDRNLRGRPAEQSEDNKAVYGYDTRSIANLTNKMTDDVKVILAEYRLALKKYNRTNASQK</sequence>
<comment type="caution">
    <text evidence="1">The sequence shown here is derived from an EMBL/GenBank/DDBJ whole genome shotgun (WGS) entry which is preliminary data.</text>
</comment>
<name>A0ABU1K3I6_9FLAO</name>
<evidence type="ECO:0008006" key="3">
    <source>
        <dbReference type="Google" id="ProtNLM"/>
    </source>
</evidence>
<keyword evidence="2" id="KW-1185">Reference proteome</keyword>
<evidence type="ECO:0000313" key="1">
    <source>
        <dbReference type="EMBL" id="MDR6300180.1"/>
    </source>
</evidence>
<proteinExistence type="predicted"/>
<dbReference type="Proteomes" id="UP001257659">
    <property type="component" value="Unassembled WGS sequence"/>
</dbReference>
<dbReference type="EMBL" id="JAVDQA010000001">
    <property type="protein sequence ID" value="MDR6300180.1"/>
    <property type="molecule type" value="Genomic_DNA"/>
</dbReference>
<evidence type="ECO:0000313" key="2">
    <source>
        <dbReference type="Proteomes" id="UP001257659"/>
    </source>
</evidence>
<accession>A0ABU1K3I6</accession>
<organism evidence="1 2">
    <name type="scientific">Mesonia maritima</name>
    <dbReference type="NCBI Taxonomy" id="1793873"/>
    <lineage>
        <taxon>Bacteria</taxon>
        <taxon>Pseudomonadati</taxon>
        <taxon>Bacteroidota</taxon>
        <taxon>Flavobacteriia</taxon>
        <taxon>Flavobacteriales</taxon>
        <taxon>Flavobacteriaceae</taxon>
        <taxon>Mesonia</taxon>
    </lineage>
</organism>
<dbReference type="Gene3D" id="3.40.30.10">
    <property type="entry name" value="Glutaredoxin"/>
    <property type="match status" value="1"/>
</dbReference>
<reference evidence="1 2" key="1">
    <citation type="submission" date="2023-07" db="EMBL/GenBank/DDBJ databases">
        <title>Genomic Encyclopedia of Type Strains, Phase IV (KMG-IV): sequencing the most valuable type-strain genomes for metagenomic binning, comparative biology and taxonomic classification.</title>
        <authorList>
            <person name="Goeker M."/>
        </authorList>
    </citation>
    <scope>NUCLEOTIDE SEQUENCE [LARGE SCALE GENOMIC DNA]</scope>
    <source>
        <strain evidence="1 2">DSM 102814</strain>
    </source>
</reference>
<gene>
    <name evidence="1" type="ORF">GGR31_000796</name>
</gene>
<dbReference type="RefSeq" id="WP_309727082.1">
    <property type="nucleotide sequence ID" value="NZ_JAVDQA010000001.1"/>
</dbReference>